<dbReference type="InterPro" id="IPR027268">
    <property type="entry name" value="Peptidase_M4/M1_CTD_sf"/>
</dbReference>
<dbReference type="InterPro" id="IPR036034">
    <property type="entry name" value="PDZ_sf"/>
</dbReference>
<accession>A0AAE3QX31</accession>
<feature type="domain" description="PDZ" evidence="2">
    <location>
        <begin position="515"/>
        <end position="575"/>
    </location>
</feature>
<dbReference type="Pfam" id="PF05299">
    <property type="entry name" value="Peptidase_M61"/>
    <property type="match status" value="1"/>
</dbReference>
<feature type="domain" description="Peptidase M61 N-terminal" evidence="3">
    <location>
        <begin position="26"/>
        <end position="191"/>
    </location>
</feature>
<dbReference type="Pfam" id="PF13180">
    <property type="entry name" value="PDZ_2"/>
    <property type="match status" value="1"/>
</dbReference>
<dbReference type="AlphaFoldDB" id="A0AAE3QX31"/>
<evidence type="ECO:0000259" key="2">
    <source>
        <dbReference type="Pfam" id="PF13180"/>
    </source>
</evidence>
<sequence>MKKTLVSVFTIFFIVSLGYCQSAIYYRVSFPNAVHHEAEITANFSGLSSQPLIVRMSRSSPGRYATHEFGKNIYNLKATDANGNYIAINRLESDVWEIPKHGTTVNILYTLFGNLVDGTYVGIDETHAHLNMPATFLWAKGLESAPISITFDIPDGSNWKVATQLKPAPEPNTFSAPNLQYFMDSPTELSNFTLKEWTVTNTDKKSLTIRLALHHDGTDENVTTYTPMVQKVVQEAGGIFGEWPSYDYSTYTFIQDVFPDNDGDGMEHRNSTFITDAASFKGNPKDFLGTVSHEFFHCWNVERIRPKSLEPFNFEHSNMSSELWFAEGFTSYYGELILRRAGFYDNDQYTQSLSGQLNYVLNSPGTYRFSPVEMSQQAPFVDAASYVDPVNFANTYTSYYPYGCVVGLALDLSLRTKFKNLTLDDFMKSVWQTQGKPEKPYTVSDLQTILGQVTKDTAFANTFFRKHVTGHEVADYQTLLSKMGFLLRKARPNEAFFGRNLKGEQGQISVRTGTQINTPLYNAGIDQGDIILSVENTTVTDTKNLDELIKKHKPGDVVAVQYNHKGAVKTTKVTLSENPQLEVVTYEKAGMKTTKEMLALRDNWLKSKALP</sequence>
<dbReference type="SUPFAM" id="SSF55486">
    <property type="entry name" value="Metalloproteases ('zincins'), catalytic domain"/>
    <property type="match status" value="1"/>
</dbReference>
<dbReference type="InterPro" id="IPR001478">
    <property type="entry name" value="PDZ"/>
</dbReference>
<dbReference type="PIRSF" id="PIRSF016493">
    <property type="entry name" value="Glycyl_aminpptds"/>
    <property type="match status" value="1"/>
</dbReference>
<dbReference type="InterPro" id="IPR040756">
    <property type="entry name" value="Peptidase_M61_N"/>
</dbReference>
<dbReference type="RefSeq" id="WP_314508685.1">
    <property type="nucleotide sequence ID" value="NZ_JASJOU010000001.1"/>
</dbReference>
<comment type="caution">
    <text evidence="4">The sequence shown here is derived from an EMBL/GenBank/DDBJ whole genome shotgun (WGS) entry which is preliminary data.</text>
</comment>
<dbReference type="Gene3D" id="2.30.42.10">
    <property type="match status" value="1"/>
</dbReference>
<dbReference type="SUPFAM" id="SSF50156">
    <property type="entry name" value="PDZ domain-like"/>
    <property type="match status" value="1"/>
</dbReference>
<proteinExistence type="predicted"/>
<evidence type="ECO:0000313" key="5">
    <source>
        <dbReference type="Proteomes" id="UP001232063"/>
    </source>
</evidence>
<evidence type="ECO:0000259" key="3">
    <source>
        <dbReference type="Pfam" id="PF17899"/>
    </source>
</evidence>
<dbReference type="Gene3D" id="2.60.40.3650">
    <property type="match status" value="1"/>
</dbReference>
<dbReference type="EMBL" id="JASJOU010000001">
    <property type="protein sequence ID" value="MDJ1499145.1"/>
    <property type="molecule type" value="Genomic_DNA"/>
</dbReference>
<gene>
    <name evidence="4" type="ORF">QNI22_00735</name>
</gene>
<keyword evidence="5" id="KW-1185">Reference proteome</keyword>
<dbReference type="InterPro" id="IPR024191">
    <property type="entry name" value="Peptidase_M61"/>
</dbReference>
<organism evidence="4 5">
    <name type="scientific">Xanthocytophaga agilis</name>
    <dbReference type="NCBI Taxonomy" id="3048010"/>
    <lineage>
        <taxon>Bacteria</taxon>
        <taxon>Pseudomonadati</taxon>
        <taxon>Bacteroidota</taxon>
        <taxon>Cytophagia</taxon>
        <taxon>Cytophagales</taxon>
        <taxon>Rhodocytophagaceae</taxon>
        <taxon>Xanthocytophaga</taxon>
    </lineage>
</organism>
<protein>
    <submittedName>
        <fullName evidence="4">PDZ domain-containing protein</fullName>
    </submittedName>
</protein>
<feature type="domain" description="Peptidase M61 catalytic" evidence="1">
    <location>
        <begin position="287"/>
        <end position="406"/>
    </location>
</feature>
<dbReference type="Proteomes" id="UP001232063">
    <property type="component" value="Unassembled WGS sequence"/>
</dbReference>
<evidence type="ECO:0000313" key="4">
    <source>
        <dbReference type="EMBL" id="MDJ1499145.1"/>
    </source>
</evidence>
<evidence type="ECO:0000259" key="1">
    <source>
        <dbReference type="Pfam" id="PF05299"/>
    </source>
</evidence>
<reference evidence="4" key="1">
    <citation type="submission" date="2023-05" db="EMBL/GenBank/DDBJ databases">
        <authorList>
            <person name="Zhang X."/>
        </authorList>
    </citation>
    <scope>NUCLEOTIDE SEQUENCE</scope>
    <source>
        <strain evidence="4">BD1B2-1</strain>
    </source>
</reference>
<dbReference type="Pfam" id="PF17899">
    <property type="entry name" value="Peptidase_M61_N"/>
    <property type="match status" value="1"/>
</dbReference>
<name>A0AAE3QX31_9BACT</name>
<dbReference type="InterPro" id="IPR007963">
    <property type="entry name" value="Peptidase_M61_catalytic"/>
</dbReference>
<dbReference type="Gene3D" id="1.10.390.10">
    <property type="entry name" value="Neutral Protease Domain 2"/>
    <property type="match status" value="1"/>
</dbReference>